<dbReference type="GO" id="GO:0004365">
    <property type="term" value="F:glyceraldehyde-3-phosphate dehydrogenase (NAD+) (phosphorylating) activity"/>
    <property type="evidence" value="ECO:0007669"/>
    <property type="project" value="UniProtKB-UniRule"/>
</dbReference>
<evidence type="ECO:0000256" key="1">
    <source>
        <dbReference type="ARBA" id="ARBA00004869"/>
    </source>
</evidence>
<comment type="catalytic activity">
    <reaction evidence="7 13">
        <text>D-glyceraldehyde 3-phosphate + phosphate + NAD(+) = (2R)-3-phospho-glyceroyl phosphate + NADH + H(+)</text>
        <dbReference type="Rhea" id="RHEA:10300"/>
        <dbReference type="ChEBI" id="CHEBI:15378"/>
        <dbReference type="ChEBI" id="CHEBI:43474"/>
        <dbReference type="ChEBI" id="CHEBI:57540"/>
        <dbReference type="ChEBI" id="CHEBI:57604"/>
        <dbReference type="ChEBI" id="CHEBI:57945"/>
        <dbReference type="ChEBI" id="CHEBI:59776"/>
        <dbReference type="EC" id="1.2.1.12"/>
    </reaction>
</comment>
<feature type="binding site" evidence="9">
    <location>
        <begin position="219"/>
        <end position="220"/>
    </location>
    <ligand>
        <name>D-glyceraldehyde 3-phosphate</name>
        <dbReference type="ChEBI" id="CHEBI:59776"/>
    </ligand>
</feature>
<dbReference type="EC" id="1.2.1.12" evidence="13"/>
<dbReference type="PANTHER" id="PTHR10836:SF76">
    <property type="entry name" value="GLYCERALDEHYDE-3-PHOSPHATE DEHYDROGENASE-RELATED"/>
    <property type="match status" value="1"/>
</dbReference>
<feature type="binding site" evidence="10">
    <location>
        <begin position="13"/>
        <end position="14"/>
    </location>
    <ligand>
        <name>NAD(+)</name>
        <dbReference type="ChEBI" id="CHEBI:57540"/>
    </ligand>
</feature>
<dbReference type="Pfam" id="PF02800">
    <property type="entry name" value="Gp_dh_C"/>
    <property type="match status" value="1"/>
</dbReference>
<feature type="site" description="Activates thiol group during catalysis" evidence="11">
    <location>
        <position position="187"/>
    </location>
</feature>
<comment type="similarity">
    <text evidence="2 12">Belongs to the glyceraldehyde-3-phosphate dehydrogenase family.</text>
</comment>
<evidence type="ECO:0000256" key="4">
    <source>
        <dbReference type="ARBA" id="ARBA00023002"/>
    </source>
</evidence>
<dbReference type="InterPro" id="IPR020829">
    <property type="entry name" value="GlycerAld_3-P_DH_cat"/>
</dbReference>
<gene>
    <name evidence="15" type="ORF">RF11_14048</name>
</gene>
<dbReference type="InterPro" id="IPR006424">
    <property type="entry name" value="Glyceraldehyde-3-P_DH_1"/>
</dbReference>
<keyword evidence="5 10" id="KW-0520">NAD</keyword>
<evidence type="ECO:0000256" key="5">
    <source>
        <dbReference type="ARBA" id="ARBA00023027"/>
    </source>
</evidence>
<dbReference type="FunFam" id="3.40.50.720:FF:000266">
    <property type="entry name" value="Glyceraldehyde-3-phosphate dehydrogenase"/>
    <property type="match status" value="1"/>
</dbReference>
<evidence type="ECO:0000256" key="12">
    <source>
        <dbReference type="RuleBase" id="RU000397"/>
    </source>
</evidence>
<name>A0A0C2NI64_THEKT</name>
<evidence type="ECO:0000256" key="11">
    <source>
        <dbReference type="PIRSR" id="PIRSR000149-4"/>
    </source>
</evidence>
<keyword evidence="6 13" id="KW-0324">Glycolysis</keyword>
<feature type="active site" description="Nucleophile" evidence="8">
    <location>
        <position position="160"/>
    </location>
</feature>
<dbReference type="CDD" id="cd18126">
    <property type="entry name" value="GAPDH_I_C"/>
    <property type="match status" value="1"/>
</dbReference>
<dbReference type="SUPFAM" id="SSF51735">
    <property type="entry name" value="NAD(P)-binding Rossmann-fold domains"/>
    <property type="match status" value="1"/>
</dbReference>
<dbReference type="GO" id="GO:0019682">
    <property type="term" value="P:glyceraldehyde-3-phosphate metabolic process"/>
    <property type="evidence" value="ECO:0007669"/>
    <property type="project" value="UniProtKB-ARBA"/>
</dbReference>
<feature type="domain" description="Glyceraldehyde 3-phosphate dehydrogenase NAD(P) binding" evidence="14">
    <location>
        <begin position="4"/>
        <end position="160"/>
    </location>
</feature>
<dbReference type="PIRSF" id="PIRSF000149">
    <property type="entry name" value="GAP_DH"/>
    <property type="match status" value="1"/>
</dbReference>
<feature type="binding site" evidence="10">
    <location>
        <position position="328"/>
    </location>
    <ligand>
        <name>NAD(+)</name>
        <dbReference type="ChEBI" id="CHEBI:57540"/>
    </ligand>
</feature>
<dbReference type="FunFam" id="3.30.360.10:FF:000001">
    <property type="entry name" value="Glyceraldehyde-3-phosphate dehydrogenase"/>
    <property type="match status" value="1"/>
</dbReference>
<feature type="binding site" evidence="10">
    <location>
        <position position="129"/>
    </location>
    <ligand>
        <name>NAD(+)</name>
        <dbReference type="ChEBI" id="CHEBI:57540"/>
    </ligand>
</feature>
<dbReference type="OMA" id="QCIVEST"/>
<dbReference type="Gene3D" id="3.30.360.10">
    <property type="entry name" value="Dihydrodipicolinate Reductase, domain 2"/>
    <property type="match status" value="1"/>
</dbReference>
<dbReference type="PANTHER" id="PTHR10836">
    <property type="entry name" value="GLYCERALDEHYDE 3-PHOSPHATE DEHYDROGENASE"/>
    <property type="match status" value="1"/>
</dbReference>
<sequence>MKVVRVGINGGGRIGRVFLRCVLKTNPHSDVKIQVVAVNDPFIDAKYMVYQIKYDSTHGTLDADIDLVGEDTIKIGDQLQFKVLRFRNPEEIPWSAHGVDYVLESTGIFTKMEAAQKHIGAGAKRVIISAPSEDAPMFVFGVNHQTYNPGTMKIVSNASCTTNCLAPLVKVIHENFDFKSGLMSTIHAITATQKTVDGPSGKDWRAGRAASTNVIPASTGAAKAVGKVFPPVAGKLTGMAFRTPVINVSCVDLTCWIGKPATMDQINKAFKDAADGAMKGVVEYADFEAVSSDFNGCAASCIYDSQAICLLDKAKAQECIKLIAWYDNETGYSSRLADLMRYMASQEKTA</sequence>
<evidence type="ECO:0000256" key="13">
    <source>
        <dbReference type="RuleBase" id="RU361160"/>
    </source>
</evidence>
<proteinExistence type="inferred from homology"/>
<keyword evidence="16" id="KW-1185">Reference proteome</keyword>
<keyword evidence="4 13" id="KW-0560">Oxidoreductase</keyword>
<evidence type="ECO:0000256" key="9">
    <source>
        <dbReference type="PIRSR" id="PIRSR000149-2"/>
    </source>
</evidence>
<dbReference type="Pfam" id="PF00044">
    <property type="entry name" value="Gp_dh_N"/>
    <property type="match status" value="1"/>
</dbReference>
<dbReference type="GO" id="GO:0005829">
    <property type="term" value="C:cytosol"/>
    <property type="evidence" value="ECO:0007669"/>
    <property type="project" value="TreeGrafter"/>
</dbReference>
<feature type="binding site" evidence="9">
    <location>
        <begin position="159"/>
        <end position="161"/>
    </location>
    <ligand>
        <name>D-glyceraldehyde 3-phosphate</name>
        <dbReference type="ChEBI" id="CHEBI:59776"/>
    </ligand>
</feature>
<evidence type="ECO:0000256" key="6">
    <source>
        <dbReference type="ARBA" id="ARBA00023152"/>
    </source>
</evidence>
<evidence type="ECO:0000256" key="10">
    <source>
        <dbReference type="PIRSR" id="PIRSR000149-3"/>
    </source>
</evidence>
<evidence type="ECO:0000256" key="3">
    <source>
        <dbReference type="ARBA" id="ARBA00011881"/>
    </source>
</evidence>
<dbReference type="InterPro" id="IPR036291">
    <property type="entry name" value="NAD(P)-bd_dom_sf"/>
</dbReference>
<dbReference type="Gene3D" id="3.40.50.720">
    <property type="entry name" value="NAD(P)-binding Rossmann-like Domain"/>
    <property type="match status" value="1"/>
</dbReference>
<dbReference type="SUPFAM" id="SSF55347">
    <property type="entry name" value="Glyceraldehyde-3-phosphate dehydrogenase-like, C-terminal domain"/>
    <property type="match status" value="1"/>
</dbReference>
<dbReference type="Proteomes" id="UP000031668">
    <property type="component" value="Unassembled WGS sequence"/>
</dbReference>
<dbReference type="CDD" id="cd05214">
    <property type="entry name" value="GAPDH_I_N"/>
    <property type="match status" value="1"/>
</dbReference>
<dbReference type="PROSITE" id="PS00071">
    <property type="entry name" value="GAPDH"/>
    <property type="match status" value="1"/>
</dbReference>
<organism evidence="15 16">
    <name type="scientific">Thelohanellus kitauei</name>
    <name type="common">Myxosporean</name>
    <dbReference type="NCBI Taxonomy" id="669202"/>
    <lineage>
        <taxon>Eukaryota</taxon>
        <taxon>Metazoa</taxon>
        <taxon>Cnidaria</taxon>
        <taxon>Myxozoa</taxon>
        <taxon>Myxosporea</taxon>
        <taxon>Bivalvulida</taxon>
        <taxon>Platysporina</taxon>
        <taxon>Myxobolidae</taxon>
        <taxon>Thelohanellus</taxon>
    </lineage>
</organism>
<dbReference type="GO" id="GO:0006006">
    <property type="term" value="P:glucose metabolic process"/>
    <property type="evidence" value="ECO:0007669"/>
    <property type="project" value="InterPro"/>
</dbReference>
<accession>A0A0C2NI64</accession>
<dbReference type="EMBL" id="JWZT01000702">
    <property type="protein sequence ID" value="KII73697.1"/>
    <property type="molecule type" value="Genomic_DNA"/>
</dbReference>
<keyword evidence="10" id="KW-0547">Nucleotide-binding</keyword>
<dbReference type="InterPro" id="IPR020831">
    <property type="entry name" value="GlycerAld/Erythrose_P_DH"/>
</dbReference>
<dbReference type="PRINTS" id="PR00078">
    <property type="entry name" value="G3PDHDRGNASE"/>
</dbReference>
<dbReference type="OrthoDB" id="1152826at2759"/>
<reference evidence="15 16" key="1">
    <citation type="journal article" date="2014" name="Genome Biol. Evol.">
        <title>The genome of the myxosporean Thelohanellus kitauei shows adaptations to nutrient acquisition within its fish host.</title>
        <authorList>
            <person name="Yang Y."/>
            <person name="Xiong J."/>
            <person name="Zhou Z."/>
            <person name="Huo F."/>
            <person name="Miao W."/>
            <person name="Ran C."/>
            <person name="Liu Y."/>
            <person name="Zhang J."/>
            <person name="Feng J."/>
            <person name="Wang M."/>
            <person name="Wang M."/>
            <person name="Wang L."/>
            <person name="Yao B."/>
        </authorList>
    </citation>
    <scope>NUCLEOTIDE SEQUENCE [LARGE SCALE GENOMIC DNA]</scope>
    <source>
        <strain evidence="15">Wuqing</strain>
    </source>
</reference>
<feature type="binding site" evidence="10">
    <location>
        <position position="40"/>
    </location>
    <ligand>
        <name>NAD(+)</name>
        <dbReference type="ChEBI" id="CHEBI:57540"/>
    </ligand>
</feature>
<comment type="pathway">
    <text evidence="1 13">Carbohydrate degradation; glycolysis; pyruvate from D-glyceraldehyde 3-phosphate: step 1/5.</text>
</comment>
<dbReference type="GO" id="GO:0051287">
    <property type="term" value="F:NAD binding"/>
    <property type="evidence" value="ECO:0007669"/>
    <property type="project" value="UniProtKB-UniRule"/>
</dbReference>
<evidence type="ECO:0000256" key="7">
    <source>
        <dbReference type="ARBA" id="ARBA00047698"/>
    </source>
</evidence>
<comment type="caution">
    <text evidence="15">The sequence shown here is derived from an EMBL/GenBank/DDBJ whole genome shotgun (WGS) entry which is preliminary data.</text>
</comment>
<protein>
    <recommendedName>
        <fullName evidence="13">Glyceraldehyde-3-phosphate dehydrogenase</fullName>
        <ecNumber evidence="13">1.2.1.12</ecNumber>
    </recommendedName>
</protein>
<evidence type="ECO:0000256" key="2">
    <source>
        <dbReference type="ARBA" id="ARBA00007406"/>
    </source>
</evidence>
<dbReference type="GO" id="GO:0006096">
    <property type="term" value="P:glycolytic process"/>
    <property type="evidence" value="ECO:0007669"/>
    <property type="project" value="UniProtKB-UniPathway"/>
</dbReference>
<dbReference type="AlphaFoldDB" id="A0A0C2NI64"/>
<evidence type="ECO:0000259" key="14">
    <source>
        <dbReference type="SMART" id="SM00846"/>
    </source>
</evidence>
<dbReference type="SMART" id="SM00846">
    <property type="entry name" value="Gp_dh_N"/>
    <property type="match status" value="1"/>
</dbReference>
<dbReference type="InterPro" id="IPR020830">
    <property type="entry name" value="GlycerAld_3-P_DH_AS"/>
</dbReference>
<comment type="subunit">
    <text evidence="3 13">Homotetramer.</text>
</comment>
<dbReference type="GO" id="GO:0050661">
    <property type="term" value="F:NADP binding"/>
    <property type="evidence" value="ECO:0007669"/>
    <property type="project" value="InterPro"/>
</dbReference>
<evidence type="ECO:0000256" key="8">
    <source>
        <dbReference type="PIRSR" id="PIRSR000149-1"/>
    </source>
</evidence>
<dbReference type="UniPathway" id="UPA00109">
    <property type="reaction ID" value="UER00184"/>
</dbReference>
<feature type="binding site" evidence="9">
    <location>
        <position position="242"/>
    </location>
    <ligand>
        <name>D-glyceraldehyde 3-phosphate</name>
        <dbReference type="ChEBI" id="CHEBI:59776"/>
    </ligand>
</feature>
<feature type="binding site" evidence="10">
    <location>
        <position position="87"/>
    </location>
    <ligand>
        <name>NAD(+)</name>
        <dbReference type="ChEBI" id="CHEBI:57540"/>
    </ligand>
</feature>
<feature type="binding site" evidence="9">
    <location>
        <position position="190"/>
    </location>
    <ligand>
        <name>D-glyceraldehyde 3-phosphate</name>
        <dbReference type="ChEBI" id="CHEBI:59776"/>
    </ligand>
</feature>
<evidence type="ECO:0000313" key="15">
    <source>
        <dbReference type="EMBL" id="KII73697.1"/>
    </source>
</evidence>
<evidence type="ECO:0000313" key="16">
    <source>
        <dbReference type="Proteomes" id="UP000031668"/>
    </source>
</evidence>
<dbReference type="InterPro" id="IPR020828">
    <property type="entry name" value="GlycerAld_3-P_DH_NAD(P)-bd"/>
</dbReference>
<dbReference type="NCBIfam" id="TIGR01534">
    <property type="entry name" value="GAPDH-I"/>
    <property type="match status" value="1"/>
</dbReference>